<reference evidence="2" key="1">
    <citation type="submission" date="2021-06" db="EMBL/GenBank/DDBJ databases">
        <authorList>
            <person name="Kallberg Y."/>
            <person name="Tangrot J."/>
            <person name="Rosling A."/>
        </authorList>
    </citation>
    <scope>NUCLEOTIDE SEQUENCE</scope>
    <source>
        <strain evidence="2">MT106</strain>
    </source>
</reference>
<evidence type="ECO:0000256" key="1">
    <source>
        <dbReference type="SAM" id="MobiDB-lite"/>
    </source>
</evidence>
<feature type="region of interest" description="Disordered" evidence="1">
    <location>
        <begin position="48"/>
        <end position="87"/>
    </location>
</feature>
<organism evidence="2 3">
    <name type="scientific">Ambispora gerdemannii</name>
    <dbReference type="NCBI Taxonomy" id="144530"/>
    <lineage>
        <taxon>Eukaryota</taxon>
        <taxon>Fungi</taxon>
        <taxon>Fungi incertae sedis</taxon>
        <taxon>Mucoromycota</taxon>
        <taxon>Glomeromycotina</taxon>
        <taxon>Glomeromycetes</taxon>
        <taxon>Archaeosporales</taxon>
        <taxon>Ambisporaceae</taxon>
        <taxon>Ambispora</taxon>
    </lineage>
</organism>
<gene>
    <name evidence="2" type="ORF">AGERDE_LOCUS8861</name>
</gene>
<evidence type="ECO:0000313" key="3">
    <source>
        <dbReference type="Proteomes" id="UP000789831"/>
    </source>
</evidence>
<protein>
    <submittedName>
        <fullName evidence="2">2350_t:CDS:1</fullName>
    </submittedName>
</protein>
<feature type="non-terminal residue" evidence="2">
    <location>
        <position position="157"/>
    </location>
</feature>
<proteinExistence type="predicted"/>
<keyword evidence="3" id="KW-1185">Reference proteome</keyword>
<evidence type="ECO:0000313" key="2">
    <source>
        <dbReference type="EMBL" id="CAG8596190.1"/>
    </source>
</evidence>
<dbReference type="EMBL" id="CAJVPL010002015">
    <property type="protein sequence ID" value="CAG8596190.1"/>
    <property type="molecule type" value="Genomic_DNA"/>
</dbReference>
<name>A0A9N9CBS8_9GLOM</name>
<comment type="caution">
    <text evidence="2">The sequence shown here is derived from an EMBL/GenBank/DDBJ whole genome shotgun (WGS) entry which is preliminary data.</text>
</comment>
<accession>A0A9N9CBS8</accession>
<dbReference type="AlphaFoldDB" id="A0A9N9CBS8"/>
<sequence>MSEINKNLLIKELKKIDVLSTSILSIPSTNNFSDSTKPNKKEVELFGSNSLANNKRQPTEYEENPQQLSTTEDNVKKEDRLKKRSRTNVDDAINDQMGWNLILLSSSIPATDLNVDKNNHNLSVASSLDKVESNLAPSFPFTIAKSTSENQIMDRQQ</sequence>
<dbReference type="Proteomes" id="UP000789831">
    <property type="component" value="Unassembled WGS sequence"/>
</dbReference>